<reference evidence="2 3" key="1">
    <citation type="submission" date="2016-10" db="EMBL/GenBank/DDBJ databases">
        <authorList>
            <person name="de Groot N.N."/>
        </authorList>
    </citation>
    <scope>NUCLEOTIDE SEQUENCE [LARGE SCALE GENOMIC DNA]</scope>
    <source>
        <strain evidence="2 3">AR32</strain>
    </source>
</reference>
<proteinExistence type="predicted"/>
<dbReference type="RefSeq" id="WP_103916161.1">
    <property type="nucleotide sequence ID" value="NZ_FNUV01000008.1"/>
</dbReference>
<accession>A0A1H5X4P0</accession>
<dbReference type="AlphaFoldDB" id="A0A1H5X4P0"/>
<organism evidence="2 3">
    <name type="scientific">Xylanibacter ruminicola</name>
    <name type="common">Prevotella ruminicola</name>
    <dbReference type="NCBI Taxonomy" id="839"/>
    <lineage>
        <taxon>Bacteria</taxon>
        <taxon>Pseudomonadati</taxon>
        <taxon>Bacteroidota</taxon>
        <taxon>Bacteroidia</taxon>
        <taxon>Bacteroidales</taxon>
        <taxon>Prevotellaceae</taxon>
        <taxon>Xylanibacter</taxon>
    </lineage>
</organism>
<name>A0A1H5X4P0_XYLRU</name>
<evidence type="ECO:0000313" key="2">
    <source>
        <dbReference type="EMBL" id="SEG06543.1"/>
    </source>
</evidence>
<evidence type="ECO:0000259" key="1">
    <source>
        <dbReference type="Pfam" id="PF14289"/>
    </source>
</evidence>
<evidence type="ECO:0000313" key="3">
    <source>
        <dbReference type="Proteomes" id="UP000236735"/>
    </source>
</evidence>
<feature type="domain" description="DUF4369" evidence="1">
    <location>
        <begin position="24"/>
        <end position="116"/>
    </location>
</feature>
<gene>
    <name evidence="2" type="ORF">SAMN05216354_2617</name>
</gene>
<dbReference type="PROSITE" id="PS51257">
    <property type="entry name" value="PROKAR_LIPOPROTEIN"/>
    <property type="match status" value="1"/>
</dbReference>
<protein>
    <recommendedName>
        <fullName evidence="1">DUF4369 domain-containing protein</fullName>
    </recommendedName>
</protein>
<dbReference type="Pfam" id="PF14289">
    <property type="entry name" value="DUF4369"/>
    <property type="match status" value="1"/>
</dbReference>
<dbReference type="InterPro" id="IPR025380">
    <property type="entry name" value="DUF4369"/>
</dbReference>
<sequence>MELKSIVGLAVAGFVLASCQPNSYQINGYARQLHEGDTIILALDDQPEHVLASTTVSEGKFWFERQLDNSAPCRVYAKQQPECSAFFFPDQGTVTIDLNLPPTPSVVSGTKLNNQWQQLNDSIQRLGTRLISIAEKQDVDSATHLSRLATIDSLHRAMSACIRNTAQANKDNPLGKYILENYKEPEFK</sequence>
<dbReference type="Proteomes" id="UP000236735">
    <property type="component" value="Unassembled WGS sequence"/>
</dbReference>
<dbReference type="EMBL" id="FNUV01000008">
    <property type="protein sequence ID" value="SEG06543.1"/>
    <property type="molecule type" value="Genomic_DNA"/>
</dbReference>